<dbReference type="Pfam" id="PF00069">
    <property type="entry name" value="Pkinase"/>
    <property type="match status" value="1"/>
</dbReference>
<keyword evidence="5" id="KW-1133">Transmembrane helix</keyword>
<dbReference type="SUPFAM" id="SSF56112">
    <property type="entry name" value="Protein kinase-like (PK-like)"/>
    <property type="match status" value="1"/>
</dbReference>
<keyword evidence="4" id="KW-0067">ATP-binding</keyword>
<dbReference type="Proteomes" id="UP000178943">
    <property type="component" value="Unassembled WGS sequence"/>
</dbReference>
<feature type="non-terminal residue" evidence="7">
    <location>
        <position position="816"/>
    </location>
</feature>
<dbReference type="GO" id="GO:0005524">
    <property type="term" value="F:ATP binding"/>
    <property type="evidence" value="ECO:0007669"/>
    <property type="project" value="UniProtKB-KW"/>
</dbReference>
<dbReference type="InterPro" id="IPR011990">
    <property type="entry name" value="TPR-like_helical_dom_sf"/>
</dbReference>
<keyword evidence="5" id="KW-0812">Transmembrane</keyword>
<protein>
    <recommendedName>
        <fullName evidence="6">Protein kinase domain-containing protein</fullName>
    </recommendedName>
</protein>
<dbReference type="InterPro" id="IPR011009">
    <property type="entry name" value="Kinase-like_dom_sf"/>
</dbReference>
<evidence type="ECO:0000256" key="4">
    <source>
        <dbReference type="ARBA" id="ARBA00022840"/>
    </source>
</evidence>
<evidence type="ECO:0000256" key="1">
    <source>
        <dbReference type="ARBA" id="ARBA00022679"/>
    </source>
</evidence>
<name>A0A1F5VVS3_9BACT</name>
<evidence type="ECO:0000256" key="5">
    <source>
        <dbReference type="SAM" id="Phobius"/>
    </source>
</evidence>
<dbReference type="Gene3D" id="1.10.510.10">
    <property type="entry name" value="Transferase(Phosphotransferase) domain 1"/>
    <property type="match status" value="1"/>
</dbReference>
<dbReference type="STRING" id="1817863.A2Y62_08130"/>
<evidence type="ECO:0000256" key="3">
    <source>
        <dbReference type="ARBA" id="ARBA00022777"/>
    </source>
</evidence>
<dbReference type="InterPro" id="IPR000719">
    <property type="entry name" value="Prot_kinase_dom"/>
</dbReference>
<evidence type="ECO:0000259" key="6">
    <source>
        <dbReference type="PROSITE" id="PS50011"/>
    </source>
</evidence>
<evidence type="ECO:0000256" key="2">
    <source>
        <dbReference type="ARBA" id="ARBA00022741"/>
    </source>
</evidence>
<dbReference type="InterPro" id="IPR019734">
    <property type="entry name" value="TPR_rpt"/>
</dbReference>
<dbReference type="GO" id="GO:0004674">
    <property type="term" value="F:protein serine/threonine kinase activity"/>
    <property type="evidence" value="ECO:0007669"/>
    <property type="project" value="TreeGrafter"/>
</dbReference>
<dbReference type="Pfam" id="PF13414">
    <property type="entry name" value="TPR_11"/>
    <property type="match status" value="1"/>
</dbReference>
<dbReference type="PANTHER" id="PTHR43289">
    <property type="entry name" value="MITOGEN-ACTIVATED PROTEIN KINASE KINASE KINASE 20-RELATED"/>
    <property type="match status" value="1"/>
</dbReference>
<dbReference type="EMBL" id="MFGW01000059">
    <property type="protein sequence ID" value="OGF67377.1"/>
    <property type="molecule type" value="Genomic_DNA"/>
</dbReference>
<dbReference type="SMART" id="SM00028">
    <property type="entry name" value="TPR"/>
    <property type="match status" value="6"/>
</dbReference>
<keyword evidence="5" id="KW-0472">Membrane</keyword>
<proteinExistence type="predicted"/>
<accession>A0A1F5VVS3</accession>
<dbReference type="Pfam" id="PF13181">
    <property type="entry name" value="TPR_8"/>
    <property type="match status" value="2"/>
</dbReference>
<feature type="domain" description="Protein kinase" evidence="6">
    <location>
        <begin position="1"/>
        <end position="138"/>
    </location>
</feature>
<dbReference type="Gene3D" id="1.25.40.10">
    <property type="entry name" value="Tetratricopeptide repeat domain"/>
    <property type="match status" value="5"/>
</dbReference>
<organism evidence="7 8">
    <name type="scientific">Candidatus Fischerbacteria bacterium RBG_13_37_8</name>
    <dbReference type="NCBI Taxonomy" id="1817863"/>
    <lineage>
        <taxon>Bacteria</taxon>
        <taxon>Candidatus Fischeribacteriota</taxon>
    </lineage>
</organism>
<dbReference type="PROSITE" id="PS50011">
    <property type="entry name" value="PROTEIN_KINASE_DOM"/>
    <property type="match status" value="1"/>
</dbReference>
<keyword evidence="1" id="KW-0808">Transferase</keyword>
<feature type="transmembrane region" description="Helical" evidence="5">
    <location>
        <begin position="163"/>
        <end position="183"/>
    </location>
</feature>
<comment type="caution">
    <text evidence="7">The sequence shown here is derived from an EMBL/GenBank/DDBJ whole genome shotgun (WGS) entry which is preliminary data.</text>
</comment>
<dbReference type="AlphaFoldDB" id="A0A1F5VVS3"/>
<sequence length="816" mass="93724">MLEQTEDDGQWKPYVMDFGLVREQDSAGVTVSGMTMGTPAYMSPEQAIGDIHRLDRRTDVYSLGATLYELLSGHLPLGECMGMEMVRRAIDREPVPLHKVAPGIPRDLETIVMKCLEKEPERRYDSARAFAEDLQSYLDGTEIKARPISLFHRLYKRAKRQKAISITFITALIIVLATIGYGLHLKWQANYQAKITQEIGQKTGKIDSILSKSYLMPLHNTQKEKKIVEDMVEEIKNLGNEVKLAEGPSKYAIGRAYLELNDLSKARNYLEEAWNVGYQNADVVHALGMVFGRLYQRELQQAEHIQKKEQREARIQEIEREYRQPALEFLKKSQGSNAAEQAYIKAQIAYFEKQYEEALTKTKMAYKEMLELYKARQLEADIYVQLGNEKKSTGLYDETKKYYEQAENSYDEAIKIGRSDASIYEGLCNLQLLRMGLPQINVEEYFKKGLHICEQALQGDPESVGAYSLQSSLLYRMGYLEMRLGKDPRDSLLRSIEKAWQALRIQPKHAEAYKSMGEAYKNMAEFKMNHGEDPRDSLKKAINALQNAIEINPNDDRFHDLLGRIHKTYAQYDMTRGNDPQESMQKSIVAYQKATEIRPDFAGAYNNLGNAYFYDAEYKINYGKDARDSLKNAINAFQKTINLNPHNSNSYLNMGNPYLLQATFEIEQGEDPRDSVRMAVQSYQKAIEMNHPYLNMPYNNLAEAYQVSAMYELEKGLDARASLENAKKFCQEALTINPNLFYHYLAQGRLGILESRWQKKQGKNPDDVINQAHQTLEKAVQLNPESADTYCEIGELYRWQAEFLITEKRSATKEIT</sequence>
<dbReference type="SUPFAM" id="SSF48452">
    <property type="entry name" value="TPR-like"/>
    <property type="match status" value="4"/>
</dbReference>
<evidence type="ECO:0000313" key="7">
    <source>
        <dbReference type="EMBL" id="OGF67377.1"/>
    </source>
</evidence>
<dbReference type="CDD" id="cd14014">
    <property type="entry name" value="STKc_PknB_like"/>
    <property type="match status" value="1"/>
</dbReference>
<keyword evidence="2" id="KW-0547">Nucleotide-binding</keyword>
<gene>
    <name evidence="7" type="ORF">A2Y62_08130</name>
</gene>
<dbReference type="PANTHER" id="PTHR43289:SF6">
    <property type="entry name" value="SERINE_THREONINE-PROTEIN KINASE NEKL-3"/>
    <property type="match status" value="1"/>
</dbReference>
<reference evidence="7 8" key="1">
    <citation type="journal article" date="2016" name="Nat. Commun.">
        <title>Thousands of microbial genomes shed light on interconnected biogeochemical processes in an aquifer system.</title>
        <authorList>
            <person name="Anantharaman K."/>
            <person name="Brown C.T."/>
            <person name="Hug L.A."/>
            <person name="Sharon I."/>
            <person name="Castelle C.J."/>
            <person name="Probst A.J."/>
            <person name="Thomas B.C."/>
            <person name="Singh A."/>
            <person name="Wilkins M.J."/>
            <person name="Karaoz U."/>
            <person name="Brodie E.L."/>
            <person name="Williams K.H."/>
            <person name="Hubbard S.S."/>
            <person name="Banfield J.F."/>
        </authorList>
    </citation>
    <scope>NUCLEOTIDE SEQUENCE [LARGE SCALE GENOMIC DNA]</scope>
</reference>
<keyword evidence="3" id="KW-0418">Kinase</keyword>
<evidence type="ECO:0000313" key="8">
    <source>
        <dbReference type="Proteomes" id="UP000178943"/>
    </source>
</evidence>